<evidence type="ECO:0000256" key="1">
    <source>
        <dbReference type="ARBA" id="ARBA00002286"/>
    </source>
</evidence>
<sequence length="612" mass="68462">MDEHRGRFGGVEPICRVLTEHDCKIAPSTCYAYRKRLQAPSARTVRDAELKPLIQQICEANYRVYGARKVWRELHRQGHIVARCTVERLVRERGVTGAVRGKKIIATTPDSTVERAPDLLVRNVVAPAPNRCWVADFTHISTWSGVVYVAFVVDIFSRRIVGWSAALSKEARLVLDALDMALWQRDRDEQPDQAGQLMHHSDAGSQYTSFRLAEHLDAAGIAASIGSVAWDGLTADPVRTGLHAIMPVLFIIGVGAARRLLLKAADIEDGTASDRIPLHRWALSPLATPRLYRRMRLAAVRSYPEMVAREQSLAGYEVWLRQKHGGDISKASETERLPMKMAPRGYTVEEALRLPEKWEADAQERQREEAERKRRKAEDERAQAERQRQQAKADRIAAIDDEGDVIEAKHRKEARTGTAAAQAEAAKVQAEFQKKAAERRALAELNAEESAEAAALRLKAADDNEKAAQAELRAAQIQAEAAQKAAEAERREQETEDRAARRIKEHQRQLEAEQKTAEAELHIARLKEQTARLEAAAQRAEDYARLSPRERNERRVARMIQSAGGDVDAVPLKDIMEELSIKQTAAGEVRAAAVELLKNGYQPDQILDSAQH</sequence>
<feature type="region of interest" description="Disordered" evidence="2">
    <location>
        <begin position="357"/>
        <end position="395"/>
    </location>
</feature>
<evidence type="ECO:0000256" key="2">
    <source>
        <dbReference type="SAM" id="MobiDB-lite"/>
    </source>
</evidence>
<evidence type="ECO:0000313" key="4">
    <source>
        <dbReference type="EMBL" id="MFC4185329.1"/>
    </source>
</evidence>
<evidence type="ECO:0000313" key="5">
    <source>
        <dbReference type="Proteomes" id="UP001595871"/>
    </source>
</evidence>
<dbReference type="InterPro" id="IPR001584">
    <property type="entry name" value="Integrase_cat-core"/>
</dbReference>
<dbReference type="SUPFAM" id="SSF53098">
    <property type="entry name" value="Ribonuclease H-like"/>
    <property type="match status" value="1"/>
</dbReference>
<dbReference type="EMBL" id="JBHSCF010000004">
    <property type="protein sequence ID" value="MFC4185329.1"/>
    <property type="molecule type" value="Genomic_DNA"/>
</dbReference>
<dbReference type="Gene3D" id="3.30.420.10">
    <property type="entry name" value="Ribonuclease H-like superfamily/Ribonuclease H"/>
    <property type="match status" value="1"/>
</dbReference>
<comment type="caution">
    <text evidence="4">The sequence shown here is derived from an EMBL/GenBank/DDBJ whole genome shotgun (WGS) entry which is preliminary data.</text>
</comment>
<dbReference type="InterPro" id="IPR025948">
    <property type="entry name" value="HTH-like_dom"/>
</dbReference>
<dbReference type="Pfam" id="PF13276">
    <property type="entry name" value="HTH_21"/>
    <property type="match status" value="1"/>
</dbReference>
<name>A0ABV8N0I9_9ACTN</name>
<dbReference type="Pfam" id="PF00665">
    <property type="entry name" value="rve"/>
    <property type="match status" value="1"/>
</dbReference>
<protein>
    <submittedName>
        <fullName evidence="4">IS3 family transposase</fullName>
    </submittedName>
</protein>
<dbReference type="InterPro" id="IPR036397">
    <property type="entry name" value="RNaseH_sf"/>
</dbReference>
<dbReference type="InterPro" id="IPR048020">
    <property type="entry name" value="Transpos_IS3"/>
</dbReference>
<dbReference type="RefSeq" id="WP_307817296.1">
    <property type="nucleotide sequence ID" value="NZ_JBHSCF010000004.1"/>
</dbReference>
<organism evidence="4 5">
    <name type="scientific">Streptomyces flavovirens</name>
    <dbReference type="NCBI Taxonomy" id="52258"/>
    <lineage>
        <taxon>Bacteria</taxon>
        <taxon>Bacillati</taxon>
        <taxon>Actinomycetota</taxon>
        <taxon>Actinomycetes</taxon>
        <taxon>Kitasatosporales</taxon>
        <taxon>Streptomycetaceae</taxon>
        <taxon>Streptomyces</taxon>
    </lineage>
</organism>
<dbReference type="InterPro" id="IPR012337">
    <property type="entry name" value="RNaseH-like_sf"/>
</dbReference>
<gene>
    <name evidence="4" type="ORF">ACFO3R_02835</name>
</gene>
<dbReference type="PANTHER" id="PTHR46889:SF4">
    <property type="entry name" value="TRANSPOSASE INSO FOR INSERTION SEQUENCE ELEMENT IS911B-RELATED"/>
    <property type="match status" value="1"/>
</dbReference>
<dbReference type="PROSITE" id="PS50994">
    <property type="entry name" value="INTEGRASE"/>
    <property type="match status" value="1"/>
</dbReference>
<reference evidence="5" key="1">
    <citation type="journal article" date="2019" name="Int. J. Syst. Evol. Microbiol.">
        <title>The Global Catalogue of Microorganisms (GCM) 10K type strain sequencing project: providing services to taxonomists for standard genome sequencing and annotation.</title>
        <authorList>
            <consortium name="The Broad Institute Genomics Platform"/>
            <consortium name="The Broad Institute Genome Sequencing Center for Infectious Disease"/>
            <person name="Wu L."/>
            <person name="Ma J."/>
        </authorList>
    </citation>
    <scope>NUCLEOTIDE SEQUENCE [LARGE SCALE GENOMIC DNA]</scope>
    <source>
        <strain evidence="5">CCM 3243</strain>
    </source>
</reference>
<evidence type="ECO:0000259" key="3">
    <source>
        <dbReference type="PROSITE" id="PS50994"/>
    </source>
</evidence>
<accession>A0ABV8N0I9</accession>
<proteinExistence type="predicted"/>
<dbReference type="PANTHER" id="PTHR46889">
    <property type="entry name" value="TRANSPOSASE INSF FOR INSERTION SEQUENCE IS3B-RELATED"/>
    <property type="match status" value="1"/>
</dbReference>
<keyword evidence="5" id="KW-1185">Reference proteome</keyword>
<feature type="domain" description="Integrase catalytic" evidence="3">
    <location>
        <begin position="125"/>
        <end position="222"/>
    </location>
</feature>
<dbReference type="Proteomes" id="UP001595871">
    <property type="component" value="Unassembled WGS sequence"/>
</dbReference>
<dbReference type="InterPro" id="IPR050900">
    <property type="entry name" value="Transposase_IS3/IS150/IS904"/>
</dbReference>
<comment type="function">
    <text evidence="1">Involved in the transposition of the insertion sequence.</text>
</comment>
<dbReference type="NCBIfam" id="NF033516">
    <property type="entry name" value="transpos_IS3"/>
    <property type="match status" value="1"/>
</dbReference>